<evidence type="ECO:0000313" key="1">
    <source>
        <dbReference type="EMBL" id="MBC3809212.1"/>
    </source>
</evidence>
<comment type="caution">
    <text evidence="1">The sequence shown here is derived from an EMBL/GenBank/DDBJ whole genome shotgun (WGS) entry which is preliminary data.</text>
</comment>
<dbReference type="EMBL" id="JACOFW010000027">
    <property type="protein sequence ID" value="MBC3809212.1"/>
    <property type="molecule type" value="Genomic_DNA"/>
</dbReference>
<sequence length="168" mass="19821">MNVVLNELKTRASFLHKKLKLSDPASLVLVAKLSRKRQWVMPAQWQHKHCLNLIAAQYGFHDWQHAHHVFSGAAIHGDDVGDFWHQDMGFTNHWFSDYFEASDYLTSHPGSFLLPYRRQYFVAECEYLEALQLQPKHPGWQQYEHNLCLSYGSEFWLSLALHRLRELN</sequence>
<organism evidence="1 2">
    <name type="scientific">Undibacterium seohonense</name>
    <dbReference type="NCBI Taxonomy" id="1344950"/>
    <lineage>
        <taxon>Bacteria</taxon>
        <taxon>Pseudomonadati</taxon>
        <taxon>Pseudomonadota</taxon>
        <taxon>Betaproteobacteria</taxon>
        <taxon>Burkholderiales</taxon>
        <taxon>Oxalobacteraceae</taxon>
        <taxon>Undibacterium</taxon>
    </lineage>
</organism>
<dbReference type="RefSeq" id="WP_186924275.1">
    <property type="nucleotide sequence ID" value="NZ_JACOFW010000027.1"/>
</dbReference>
<proteinExistence type="predicted"/>
<evidence type="ECO:0000313" key="2">
    <source>
        <dbReference type="Proteomes" id="UP000648257"/>
    </source>
</evidence>
<protein>
    <submittedName>
        <fullName evidence="1">Uncharacterized protein</fullName>
    </submittedName>
</protein>
<name>A0ABR6X8F7_9BURK</name>
<accession>A0ABR6X8F7</accession>
<gene>
    <name evidence="1" type="ORF">H8K52_17870</name>
</gene>
<reference evidence="1 2" key="1">
    <citation type="submission" date="2020-08" db="EMBL/GenBank/DDBJ databases">
        <title>Novel species isolated from subtropical streams in China.</title>
        <authorList>
            <person name="Lu H."/>
        </authorList>
    </citation>
    <scope>NUCLEOTIDE SEQUENCE [LARGE SCALE GENOMIC DNA]</scope>
    <source>
        <strain evidence="1 2">KACC 16656</strain>
    </source>
</reference>
<dbReference type="Proteomes" id="UP000648257">
    <property type="component" value="Unassembled WGS sequence"/>
</dbReference>
<keyword evidence="2" id="KW-1185">Reference proteome</keyword>